<organism evidence="2 3">
    <name type="scientific">Oikopleura dioica</name>
    <name type="common">Tunicate</name>
    <dbReference type="NCBI Taxonomy" id="34765"/>
    <lineage>
        <taxon>Eukaryota</taxon>
        <taxon>Metazoa</taxon>
        <taxon>Chordata</taxon>
        <taxon>Tunicata</taxon>
        <taxon>Appendicularia</taxon>
        <taxon>Copelata</taxon>
        <taxon>Oikopleuridae</taxon>
        <taxon>Oikopleura</taxon>
    </lineage>
</organism>
<proteinExistence type="predicted"/>
<reference evidence="2 3" key="1">
    <citation type="submission" date="2021-04" db="EMBL/GenBank/DDBJ databases">
        <authorList>
            <person name="Bliznina A."/>
        </authorList>
    </citation>
    <scope>NUCLEOTIDE SEQUENCE [LARGE SCALE GENOMIC DNA]</scope>
</reference>
<gene>
    <name evidence="2" type="ORF">OKIOD_LOCUS9007</name>
</gene>
<dbReference type="Proteomes" id="UP001158576">
    <property type="component" value="Chromosome 1"/>
</dbReference>
<evidence type="ECO:0000313" key="3">
    <source>
        <dbReference type="Proteomes" id="UP001158576"/>
    </source>
</evidence>
<sequence>MEGLRVSKLFIYDPEKQHHQGVSPQGTVMERKQEIAKTEPEETHFPKTEPVSDEESRIQEDQLTPIEASEIIQSLIENPGANFGATAKKFSVRKVLT</sequence>
<name>A0ABN7SRF6_OIKDI</name>
<dbReference type="EMBL" id="OU015566">
    <property type="protein sequence ID" value="CAG5102313.1"/>
    <property type="molecule type" value="Genomic_DNA"/>
</dbReference>
<evidence type="ECO:0000313" key="2">
    <source>
        <dbReference type="EMBL" id="CAG5102313.1"/>
    </source>
</evidence>
<accession>A0ABN7SRF6</accession>
<keyword evidence="3" id="KW-1185">Reference proteome</keyword>
<feature type="compositionally biased region" description="Basic and acidic residues" evidence="1">
    <location>
        <begin position="29"/>
        <end position="47"/>
    </location>
</feature>
<protein>
    <submittedName>
        <fullName evidence="2">Oidioi.mRNA.OKI2018_I69.chr1.g242.t1.cds</fullName>
    </submittedName>
</protein>
<evidence type="ECO:0000256" key="1">
    <source>
        <dbReference type="SAM" id="MobiDB-lite"/>
    </source>
</evidence>
<feature type="region of interest" description="Disordered" evidence="1">
    <location>
        <begin position="16"/>
        <end position="59"/>
    </location>
</feature>